<evidence type="ECO:0000313" key="3">
    <source>
        <dbReference type="Proteomes" id="UP000317238"/>
    </source>
</evidence>
<dbReference type="EMBL" id="SJPL01000001">
    <property type="protein sequence ID" value="TWT69107.1"/>
    <property type="molecule type" value="Genomic_DNA"/>
</dbReference>
<proteinExistence type="predicted"/>
<comment type="caution">
    <text evidence="2">The sequence shown here is derived from an EMBL/GenBank/DDBJ whole genome shotgun (WGS) entry which is preliminary data.</text>
</comment>
<evidence type="ECO:0000313" key="2">
    <source>
        <dbReference type="EMBL" id="TWT69107.1"/>
    </source>
</evidence>
<dbReference type="RefSeq" id="WP_145298540.1">
    <property type="nucleotide sequence ID" value="NZ_CP036319.1"/>
</dbReference>
<organism evidence="2 3">
    <name type="scientific">Crateriforma conspicua</name>
    <dbReference type="NCBI Taxonomy" id="2527996"/>
    <lineage>
        <taxon>Bacteria</taxon>
        <taxon>Pseudomonadati</taxon>
        <taxon>Planctomycetota</taxon>
        <taxon>Planctomycetia</taxon>
        <taxon>Planctomycetales</taxon>
        <taxon>Planctomycetaceae</taxon>
        <taxon>Crateriforma</taxon>
    </lineage>
</organism>
<evidence type="ECO:0000256" key="1">
    <source>
        <dbReference type="SAM" id="MobiDB-lite"/>
    </source>
</evidence>
<keyword evidence="3" id="KW-1185">Reference proteome</keyword>
<dbReference type="Proteomes" id="UP000317238">
    <property type="component" value="Unassembled WGS sequence"/>
</dbReference>
<sequence length="74" mass="7987">MMLSLLKAMLCMAAILGLWLSIQKLWCLSEDKPAQHDALQGRTGCKGCGGGRCKNHTTSSNSVRSSTKGMQRCS</sequence>
<reference evidence="2 3" key="1">
    <citation type="submission" date="2019-02" db="EMBL/GenBank/DDBJ databases">
        <title>Deep-cultivation of Planctomycetes and their phenomic and genomic characterization uncovers novel biology.</title>
        <authorList>
            <person name="Wiegand S."/>
            <person name="Jogler M."/>
            <person name="Boedeker C."/>
            <person name="Pinto D."/>
            <person name="Vollmers J."/>
            <person name="Rivas-Marin E."/>
            <person name="Kohn T."/>
            <person name="Peeters S.H."/>
            <person name="Heuer A."/>
            <person name="Rast P."/>
            <person name="Oberbeckmann S."/>
            <person name="Bunk B."/>
            <person name="Jeske O."/>
            <person name="Meyerdierks A."/>
            <person name="Storesund J.E."/>
            <person name="Kallscheuer N."/>
            <person name="Luecker S."/>
            <person name="Lage O.M."/>
            <person name="Pohl T."/>
            <person name="Merkel B.J."/>
            <person name="Hornburger P."/>
            <person name="Mueller R.-W."/>
            <person name="Bruemmer F."/>
            <person name="Labrenz M."/>
            <person name="Spormann A.M."/>
            <person name="Op Den Camp H."/>
            <person name="Overmann J."/>
            <person name="Amann R."/>
            <person name="Jetten M.S.M."/>
            <person name="Mascher T."/>
            <person name="Medema M.H."/>
            <person name="Devos D.P."/>
            <person name="Kaster A.-K."/>
            <person name="Ovreas L."/>
            <person name="Rohde M."/>
            <person name="Galperin M.Y."/>
            <person name="Jogler C."/>
        </authorList>
    </citation>
    <scope>NUCLEOTIDE SEQUENCE [LARGE SCALE GENOMIC DNA]</scope>
    <source>
        <strain evidence="2 3">Pan14r</strain>
    </source>
</reference>
<dbReference type="AlphaFoldDB" id="A0A5C5Y0F7"/>
<name>A0A5C5Y0F7_9PLAN</name>
<accession>A0A5C5Y0F7</accession>
<protein>
    <submittedName>
        <fullName evidence="2">Uncharacterized protein</fullName>
    </submittedName>
</protein>
<feature type="region of interest" description="Disordered" evidence="1">
    <location>
        <begin position="47"/>
        <end position="74"/>
    </location>
</feature>
<gene>
    <name evidence="2" type="ORF">Pan14r_13910</name>
</gene>
<feature type="compositionally biased region" description="Polar residues" evidence="1">
    <location>
        <begin position="56"/>
        <end position="74"/>
    </location>
</feature>